<protein>
    <submittedName>
        <fullName evidence="1">Rps3p</fullName>
    </submittedName>
</protein>
<reference evidence="1" key="1">
    <citation type="journal article" date="2010" name="FEMS Yeast Res.">
        <title>Mitochondrial genome from the facultative anaerobe and petite-positive yeast Dekkera bruxellensis contains the NADH dehydrogenase subunit genes.</title>
        <authorList>
            <person name="Prochazka E."/>
            <person name="Polakova S."/>
            <person name="Piskur J."/>
            <person name="Sulo P."/>
        </authorList>
    </citation>
    <scope>NUCLEOTIDE SEQUENCE</scope>
    <source>
        <strain evidence="1">CBS 4805</strain>
    </source>
</reference>
<name>C7FEW6_BRECS</name>
<dbReference type="RefSeq" id="YP_003127040.1">
    <property type="nucleotide sequence ID" value="NC_013145.2"/>
</dbReference>
<gene>
    <name evidence="1" type="primary">rps3</name>
</gene>
<accession>C7FEW6</accession>
<organism evidence="1">
    <name type="scientific">Brettanomyces custersianus</name>
    <name type="common">Yeast</name>
    <dbReference type="NCBI Taxonomy" id="13368"/>
    <lineage>
        <taxon>Eukaryota</taxon>
        <taxon>Fungi</taxon>
        <taxon>Dikarya</taxon>
        <taxon>Ascomycota</taxon>
        <taxon>Saccharomycotina</taxon>
        <taxon>Pichiomycetes</taxon>
        <taxon>Pichiales</taxon>
        <taxon>Pichiaceae</taxon>
        <taxon>Brettanomyces</taxon>
    </lineage>
</organism>
<dbReference type="GeneID" id="8363677"/>
<dbReference type="EMBL" id="GQ354525">
    <property type="protein sequence ID" value="ACU32823.1"/>
    <property type="molecule type" value="Genomic_DNA"/>
</dbReference>
<keyword evidence="1" id="KW-0496">Mitochondrion</keyword>
<sequence length="653" mass="77652">MNKERIMRIIRGVIIREFEREEIGIEGIKREIRGIIRLIEIRIKEAINKEISKRIIWVKRINNLERVNHINDFKLISYKYNKNELTKKTIISKLIIRLLENILTGIRYRTEDEYKLKRIENPIIISRPVIKESLSRVQILFYYNLPNYKSYNWYNRLVKYMNIDNNNDIKYLKNNIKINSKINNLKLLNNKLNINIYDDVLFMRNNNKLNNNINKWIIRNNLTLLNSSNLLKRLNTLIKFNELKSIKSNNIKNNIANIYTNKVLINLINNNSILTNNNLIYNNLSSILSNLNVLINNKINKVNNKLIINSLKEIINNIYLDNNKINKLSIINNDILLEKKDINKGIRGYHTMEEKDEMRINLLERIRRINEEGKERNLNKIYEEQLDVLDKRGLISKEILNKDEINKEKGGKELKYIIWSVDKLLGNLNSEKGMNKEFISNKLNIILSKYFNNKEIEIKPIQLKYEFNNSEILIKLNRRGVSKRTRTISRIFRFRLNKRIRLLNEKIILENEIKNRNNINLRLENDILHISNNIKNMLIESSVNNKLNNNLNWSYNDIKDYYSNKKDLNNNLKYKNLIGWSLLIKGKIGLRKGKNRSNRLLISKGSFKNILLNRGLSKDRLRLNYISNNQIKSYLDKHTDNGKLGINMTLNII</sequence>
<proteinExistence type="predicted"/>
<dbReference type="AlphaFoldDB" id="C7FEW6"/>
<evidence type="ECO:0000313" key="1">
    <source>
        <dbReference type="EMBL" id="ACU32823.1"/>
    </source>
</evidence>
<geneLocation type="mitochondrion" evidence="1"/>